<evidence type="ECO:0000256" key="3">
    <source>
        <dbReference type="ARBA" id="ARBA00022448"/>
    </source>
</evidence>
<evidence type="ECO:0000256" key="4">
    <source>
        <dbReference type="ARBA" id="ARBA00022475"/>
    </source>
</evidence>
<dbReference type="OrthoDB" id="9807047at2"/>
<reference evidence="10 11" key="1">
    <citation type="journal article" date="2018" name="Sci. Adv.">
        <title>Multi-heme cytochromes provide a pathway for survival in energy-limited environments.</title>
        <authorList>
            <person name="Deng X."/>
            <person name="Dohmae N."/>
            <person name="Nealson K.H."/>
            <person name="Hashimoto K."/>
            <person name="Okamoto A."/>
        </authorList>
    </citation>
    <scope>NUCLEOTIDE SEQUENCE [LARGE SCALE GENOMIC DNA]</scope>
    <source>
        <strain evidence="10 11">IS5</strain>
    </source>
</reference>
<accession>A0A2Z6B1H5</accession>
<comment type="similarity">
    <text evidence="2">Belongs to the binding-protein-dependent transport system permease family. CysTW subfamily.</text>
</comment>
<protein>
    <submittedName>
        <fullName evidence="10">Binding-protein-dependent transport systems inner membrane component</fullName>
    </submittedName>
</protein>
<dbReference type="GO" id="GO:0005886">
    <property type="term" value="C:plasma membrane"/>
    <property type="evidence" value="ECO:0007669"/>
    <property type="project" value="UniProtKB-SubCell"/>
</dbReference>
<dbReference type="GO" id="GO:0055085">
    <property type="term" value="P:transmembrane transport"/>
    <property type="evidence" value="ECO:0007669"/>
    <property type="project" value="InterPro"/>
</dbReference>
<dbReference type="Gene3D" id="1.10.3720.10">
    <property type="entry name" value="MetI-like"/>
    <property type="match status" value="1"/>
</dbReference>
<proteinExistence type="inferred from homology"/>
<dbReference type="PANTHER" id="PTHR42929">
    <property type="entry name" value="INNER MEMBRANE ABC TRANSPORTER PERMEASE PROTEIN YDCU-RELATED-RELATED"/>
    <property type="match status" value="1"/>
</dbReference>
<feature type="transmembrane region" description="Helical" evidence="8">
    <location>
        <begin position="24"/>
        <end position="44"/>
    </location>
</feature>
<dbReference type="InterPro" id="IPR000515">
    <property type="entry name" value="MetI-like"/>
</dbReference>
<dbReference type="KEGG" id="dfl:DFE_2520"/>
<evidence type="ECO:0000256" key="1">
    <source>
        <dbReference type="ARBA" id="ARBA00004651"/>
    </source>
</evidence>
<evidence type="ECO:0000313" key="11">
    <source>
        <dbReference type="Proteomes" id="UP000269883"/>
    </source>
</evidence>
<evidence type="ECO:0000256" key="6">
    <source>
        <dbReference type="ARBA" id="ARBA00022989"/>
    </source>
</evidence>
<keyword evidence="4" id="KW-1003">Cell membrane</keyword>
<dbReference type="Proteomes" id="UP000269883">
    <property type="component" value="Chromosome"/>
</dbReference>
<evidence type="ECO:0000259" key="9">
    <source>
        <dbReference type="PROSITE" id="PS50928"/>
    </source>
</evidence>
<dbReference type="InterPro" id="IPR035906">
    <property type="entry name" value="MetI-like_sf"/>
</dbReference>
<evidence type="ECO:0000256" key="8">
    <source>
        <dbReference type="RuleBase" id="RU363032"/>
    </source>
</evidence>
<dbReference type="CDD" id="cd06261">
    <property type="entry name" value="TM_PBP2"/>
    <property type="match status" value="1"/>
</dbReference>
<feature type="transmembrane region" description="Helical" evidence="8">
    <location>
        <begin position="165"/>
        <end position="189"/>
    </location>
</feature>
<dbReference type="SUPFAM" id="SSF161098">
    <property type="entry name" value="MetI-like"/>
    <property type="match status" value="1"/>
</dbReference>
<sequence>MDYLHDISGRTGLRPRLSTALHKHWGVTLMIAPLALYLVVFYLAPLAGVLMQSLFDPEFTLEHYTALWTHSVYLRVLLNTLDISFWATAASILLGYPVAYGMTFFGPVWRTMLMAAVTIPFWISVLVRTYSWMIILGRFGVINNFLQWAGLTDAPLELMYNRCGVYISLAYVLLPFAVLPMHSVMLGIDRTLLRAADSLGSSPWQSFRRVFLPLSLPGVAAGFLLTFIVGAGTFVTPTLMGGPKDTVIAMSIDSQLEIVNDWGFAGALSVILLFTVMGLFALCLRFMGLESLFGGTSEAHGTPRNKRLDTRKNIVIQVIAHGIRAGGIVVKMSACSGPYARNAAWKR</sequence>
<dbReference type="PROSITE" id="PS50928">
    <property type="entry name" value="ABC_TM1"/>
    <property type="match status" value="1"/>
</dbReference>
<evidence type="ECO:0000313" key="10">
    <source>
        <dbReference type="EMBL" id="BBD09246.1"/>
    </source>
</evidence>
<organism evidence="10 11">
    <name type="scientific">Desulfovibrio ferrophilus</name>
    <dbReference type="NCBI Taxonomy" id="241368"/>
    <lineage>
        <taxon>Bacteria</taxon>
        <taxon>Pseudomonadati</taxon>
        <taxon>Thermodesulfobacteriota</taxon>
        <taxon>Desulfovibrionia</taxon>
        <taxon>Desulfovibrionales</taxon>
        <taxon>Desulfovibrionaceae</taxon>
        <taxon>Desulfovibrio</taxon>
    </lineage>
</organism>
<evidence type="ECO:0000256" key="2">
    <source>
        <dbReference type="ARBA" id="ARBA00007069"/>
    </source>
</evidence>
<feature type="domain" description="ABC transmembrane type-1" evidence="9">
    <location>
        <begin position="77"/>
        <end position="283"/>
    </location>
</feature>
<dbReference type="EMBL" id="AP017378">
    <property type="protein sequence ID" value="BBD09246.1"/>
    <property type="molecule type" value="Genomic_DNA"/>
</dbReference>
<evidence type="ECO:0000256" key="7">
    <source>
        <dbReference type="ARBA" id="ARBA00023136"/>
    </source>
</evidence>
<feature type="transmembrane region" description="Helical" evidence="8">
    <location>
        <begin position="112"/>
        <end position="135"/>
    </location>
</feature>
<feature type="transmembrane region" description="Helical" evidence="8">
    <location>
        <begin position="262"/>
        <end position="284"/>
    </location>
</feature>
<dbReference type="AlphaFoldDB" id="A0A2Z6B1H5"/>
<keyword evidence="7 8" id="KW-0472">Membrane</keyword>
<gene>
    <name evidence="10" type="ORF">DFE_2520</name>
</gene>
<keyword evidence="6 8" id="KW-1133">Transmembrane helix</keyword>
<feature type="transmembrane region" description="Helical" evidence="8">
    <location>
        <begin position="210"/>
        <end position="235"/>
    </location>
</feature>
<comment type="subcellular location">
    <subcellularLocation>
        <location evidence="1 8">Cell membrane</location>
        <topology evidence="1 8">Multi-pass membrane protein</topology>
    </subcellularLocation>
</comment>
<keyword evidence="3 8" id="KW-0813">Transport</keyword>
<evidence type="ECO:0000256" key="5">
    <source>
        <dbReference type="ARBA" id="ARBA00022692"/>
    </source>
</evidence>
<keyword evidence="5 8" id="KW-0812">Transmembrane</keyword>
<dbReference type="Pfam" id="PF00528">
    <property type="entry name" value="BPD_transp_1"/>
    <property type="match status" value="1"/>
</dbReference>
<dbReference type="PANTHER" id="PTHR42929:SF5">
    <property type="entry name" value="ABC TRANSPORTER PERMEASE PROTEIN"/>
    <property type="match status" value="1"/>
</dbReference>
<dbReference type="RefSeq" id="WP_126380049.1">
    <property type="nucleotide sequence ID" value="NZ_AP017378.1"/>
</dbReference>
<name>A0A2Z6B1H5_9BACT</name>
<keyword evidence="11" id="KW-1185">Reference proteome</keyword>